<name>A0A2T9XZK7_9FUNG</name>
<dbReference type="OrthoDB" id="443981at2759"/>
<feature type="compositionally biased region" description="Polar residues" evidence="1">
    <location>
        <begin position="244"/>
        <end position="293"/>
    </location>
</feature>
<dbReference type="EMBL" id="MBFS01003650">
    <property type="protein sequence ID" value="PVU85522.1"/>
    <property type="molecule type" value="Genomic_DNA"/>
</dbReference>
<dbReference type="Proteomes" id="UP000245609">
    <property type="component" value="Unassembled WGS sequence"/>
</dbReference>
<organism evidence="3 4">
    <name type="scientific">Smittium megazygosporum</name>
    <dbReference type="NCBI Taxonomy" id="133381"/>
    <lineage>
        <taxon>Eukaryota</taxon>
        <taxon>Fungi</taxon>
        <taxon>Fungi incertae sedis</taxon>
        <taxon>Zoopagomycota</taxon>
        <taxon>Kickxellomycotina</taxon>
        <taxon>Harpellomycetes</taxon>
        <taxon>Harpellales</taxon>
        <taxon>Legeriomycetaceae</taxon>
        <taxon>Smittium</taxon>
    </lineage>
</organism>
<evidence type="ECO:0000259" key="2">
    <source>
        <dbReference type="Pfam" id="PF04366"/>
    </source>
</evidence>
<reference evidence="3 4" key="1">
    <citation type="journal article" date="2018" name="MBio">
        <title>Comparative Genomics Reveals the Core Gene Toolbox for the Fungus-Insect Symbiosis.</title>
        <authorList>
            <person name="Wang Y."/>
            <person name="Stata M."/>
            <person name="Wang W."/>
            <person name="Stajich J.E."/>
            <person name="White M.M."/>
            <person name="Moncalvo J.M."/>
        </authorList>
    </citation>
    <scope>NUCLEOTIDE SEQUENCE [LARGE SCALE GENOMIC DNA]</scope>
    <source>
        <strain evidence="3 4">SC-DP-2</strain>
    </source>
</reference>
<dbReference type="InterPro" id="IPR007461">
    <property type="entry name" value="Ysc84_actin-binding"/>
</dbReference>
<gene>
    <name evidence="3" type="ORF">BB560_006991</name>
</gene>
<protein>
    <recommendedName>
        <fullName evidence="2">Ysc84 actin-binding domain-containing protein</fullName>
    </recommendedName>
</protein>
<dbReference type="PANTHER" id="PTHR15629:SF2">
    <property type="entry name" value="SH3 DOMAIN-CONTAINING YSC84-LIKE PROTEIN 1"/>
    <property type="match status" value="1"/>
</dbReference>
<sequence>MPANNFYGDITPEAVQNCRGIVLISSTSGGLIIPGKHGNGVVLARLPNGSWSAPSHIRVTGLGFGSPFAGQQTRIIMVLHTERAVDVFSRGGMMSLDFGSGLTAYDITVSGDCPRMLPSYGPMCWYGGYRNSCVGRSFGGCMVTERKKRNARIYGKGVRAWDILSGRVTPPFEADKIYAEIYDLSLNPLNHSIYQGQNQKTYQNENQRQIQNEREYLYESGYQKYTENTQQNKKKSSDERKYDTSNQNFYGIPYQNENQRHTQNPSQNQTRNQNNDRASTRSAISRTATLVNK</sequence>
<proteinExistence type="predicted"/>
<evidence type="ECO:0000256" key="1">
    <source>
        <dbReference type="SAM" id="MobiDB-lite"/>
    </source>
</evidence>
<dbReference type="GO" id="GO:0035091">
    <property type="term" value="F:phosphatidylinositol binding"/>
    <property type="evidence" value="ECO:0007669"/>
    <property type="project" value="TreeGrafter"/>
</dbReference>
<dbReference type="InterPro" id="IPR051702">
    <property type="entry name" value="SH3_domain_YSC84-like"/>
</dbReference>
<dbReference type="STRING" id="133381.A0A2T9XZK7"/>
<feature type="region of interest" description="Disordered" evidence="1">
    <location>
        <begin position="226"/>
        <end position="293"/>
    </location>
</feature>
<dbReference type="Pfam" id="PF04366">
    <property type="entry name" value="Ysc84"/>
    <property type="match status" value="1"/>
</dbReference>
<evidence type="ECO:0000313" key="3">
    <source>
        <dbReference type="EMBL" id="PVU85522.1"/>
    </source>
</evidence>
<keyword evidence="4" id="KW-1185">Reference proteome</keyword>
<dbReference type="AlphaFoldDB" id="A0A2T9XZK7"/>
<comment type="caution">
    <text evidence="3">The sequence shown here is derived from an EMBL/GenBank/DDBJ whole genome shotgun (WGS) entry which is preliminary data.</text>
</comment>
<evidence type="ECO:0000313" key="4">
    <source>
        <dbReference type="Proteomes" id="UP000245609"/>
    </source>
</evidence>
<accession>A0A2T9XZK7</accession>
<feature type="domain" description="Ysc84 actin-binding" evidence="2">
    <location>
        <begin position="60"/>
        <end position="181"/>
    </location>
</feature>
<dbReference type="PANTHER" id="PTHR15629">
    <property type="entry name" value="SH3YL1 PROTEIN"/>
    <property type="match status" value="1"/>
</dbReference>